<evidence type="ECO:0000313" key="2">
    <source>
        <dbReference type="EMBL" id="VDD03404.1"/>
    </source>
</evidence>
<proteinExistence type="predicted"/>
<dbReference type="EMBL" id="LR031575">
    <property type="protein sequence ID" value="VDD03404.1"/>
    <property type="molecule type" value="Genomic_DNA"/>
</dbReference>
<reference evidence="2" key="1">
    <citation type="submission" date="2018-11" db="EMBL/GenBank/DDBJ databases">
        <authorList>
            <consortium name="Genoscope - CEA"/>
            <person name="William W."/>
        </authorList>
    </citation>
    <scope>NUCLEOTIDE SEQUENCE</scope>
</reference>
<accession>A0A3P6BQV9</accession>
<name>A0A3P6BQV9_BRACM</name>
<sequence length="43" mass="4576">SPPFLGPDPRPGISTLPSSIHVFFSKFATGLPSPYSGDLLVEF</sequence>
<evidence type="ECO:0000313" key="1">
    <source>
        <dbReference type="EMBL" id="CAG7897335.1"/>
    </source>
</evidence>
<feature type="non-terminal residue" evidence="2">
    <location>
        <position position="1"/>
    </location>
</feature>
<protein>
    <submittedName>
        <fullName evidence="1">Uncharacterized protein</fullName>
    </submittedName>
</protein>
<dbReference type="Proteomes" id="UP000694005">
    <property type="component" value="Chromosome A08"/>
</dbReference>
<gene>
    <name evidence="2" type="ORF">BRAA08T32881Z</name>
    <name evidence="1" type="ORF">BRAPAZ1V2_A08P10010.2</name>
</gene>
<organism evidence="2">
    <name type="scientific">Brassica campestris</name>
    <name type="common">Field mustard</name>
    <dbReference type="NCBI Taxonomy" id="3711"/>
    <lineage>
        <taxon>Eukaryota</taxon>
        <taxon>Viridiplantae</taxon>
        <taxon>Streptophyta</taxon>
        <taxon>Embryophyta</taxon>
        <taxon>Tracheophyta</taxon>
        <taxon>Spermatophyta</taxon>
        <taxon>Magnoliopsida</taxon>
        <taxon>eudicotyledons</taxon>
        <taxon>Gunneridae</taxon>
        <taxon>Pentapetalae</taxon>
        <taxon>rosids</taxon>
        <taxon>malvids</taxon>
        <taxon>Brassicales</taxon>
        <taxon>Brassicaceae</taxon>
        <taxon>Brassiceae</taxon>
        <taxon>Brassica</taxon>
    </lineage>
</organism>
<dbReference type="EMBL" id="LS974624">
    <property type="protein sequence ID" value="CAG7897335.1"/>
    <property type="molecule type" value="Genomic_DNA"/>
</dbReference>
<dbReference type="AlphaFoldDB" id="A0A3P6BQV9"/>
<dbReference type="Gramene" id="A08p10010.2_BraZ1">
    <property type="protein sequence ID" value="A08p10010.2_BraZ1.CDS"/>
    <property type="gene ID" value="A08g10010.2_BraZ1"/>
</dbReference>